<protein>
    <submittedName>
        <fullName evidence="1">Uncharacterized protein</fullName>
    </submittedName>
</protein>
<dbReference type="Proteomes" id="UP001140087">
    <property type="component" value="Unassembled WGS sequence"/>
</dbReference>
<gene>
    <name evidence="1" type="ORF">H4R21_006299</name>
</gene>
<reference evidence="1" key="1">
    <citation type="submission" date="2022-07" db="EMBL/GenBank/DDBJ databases">
        <title>Phylogenomic reconstructions and comparative analyses of Kickxellomycotina fungi.</title>
        <authorList>
            <person name="Reynolds N.K."/>
            <person name="Stajich J.E."/>
            <person name="Barry K."/>
            <person name="Grigoriev I.V."/>
            <person name="Crous P."/>
            <person name="Smith M.E."/>
        </authorList>
    </citation>
    <scope>NUCLEOTIDE SEQUENCE</scope>
    <source>
        <strain evidence="1">BCRC 34780</strain>
    </source>
</reference>
<organism evidence="1 2">
    <name type="scientific">Coemansia helicoidea</name>
    <dbReference type="NCBI Taxonomy" id="1286919"/>
    <lineage>
        <taxon>Eukaryota</taxon>
        <taxon>Fungi</taxon>
        <taxon>Fungi incertae sedis</taxon>
        <taxon>Zoopagomycota</taxon>
        <taxon>Kickxellomycotina</taxon>
        <taxon>Kickxellomycetes</taxon>
        <taxon>Kickxellales</taxon>
        <taxon>Kickxellaceae</taxon>
        <taxon>Coemansia</taxon>
    </lineage>
</organism>
<sequence>MLDGLVHVLLFPTVFDTDTSSGKGGSGGGGGGGSGGSGGESSEMASRELVTPTVPLVRQQIRESLEVCPELVFEMVRLEISIQETVVKGGEQKKVAEEIVQIVHRHAQSMRVLLDNTGTEATRALIQIQPIFPATTTLSASAVRLYLNSLLSTRSYDEHLVNTQWWRAPPPAGGARPAVVGTDCGWLSSFPLARMLNRQAAVAIVPRLQRQIDVVLATIRKEPLGLEPRLYRDTLLKVARVSLLMQCDQPLEFAVDVASKDKATGATLTTRQHVCTSIGPSVLADAFDEIGNAFLMLLEALTRHSSHRDAYKRAAAEAQPLHESLGSLLTAAAAALEQTRDKTRIAAVRKYQRKLDHYAKTEPQ</sequence>
<comment type="caution">
    <text evidence="1">The sequence shown here is derived from an EMBL/GenBank/DDBJ whole genome shotgun (WGS) entry which is preliminary data.</text>
</comment>
<proteinExistence type="predicted"/>
<evidence type="ECO:0000313" key="2">
    <source>
        <dbReference type="Proteomes" id="UP001140087"/>
    </source>
</evidence>
<keyword evidence="2" id="KW-1185">Reference proteome</keyword>
<dbReference type="EMBL" id="JANBUN010003280">
    <property type="protein sequence ID" value="KAJ2791569.1"/>
    <property type="molecule type" value="Genomic_DNA"/>
</dbReference>
<accession>A0ACC1KM96</accession>
<name>A0ACC1KM96_9FUNG</name>
<evidence type="ECO:0000313" key="1">
    <source>
        <dbReference type="EMBL" id="KAJ2791569.1"/>
    </source>
</evidence>